<evidence type="ECO:0000259" key="1">
    <source>
        <dbReference type="Pfam" id="PF00501"/>
    </source>
</evidence>
<dbReference type="EMBL" id="UYYB01028646">
    <property type="protein sequence ID" value="VDM73060.1"/>
    <property type="molecule type" value="Genomic_DNA"/>
</dbReference>
<gene>
    <name evidence="2" type="ORF">SVUK_LOCUS8058</name>
</gene>
<sequence length="116" mass="12827">MSYREVEAKISNVAAGLRDIANGDDHKVVIFAETRAHWLITALACFRTNIPIVTVYATLGEDVRIDETGSTILVTSAELLGKINNLGKRCHSLRTLIYFPPVNKEAPAPDLSPFRF</sequence>
<keyword evidence="3" id="KW-1185">Reference proteome</keyword>
<accession>A0A3P7IJ60</accession>
<evidence type="ECO:0000313" key="3">
    <source>
        <dbReference type="Proteomes" id="UP000270094"/>
    </source>
</evidence>
<organism evidence="2 3">
    <name type="scientific">Strongylus vulgaris</name>
    <name type="common">Blood worm</name>
    <dbReference type="NCBI Taxonomy" id="40348"/>
    <lineage>
        <taxon>Eukaryota</taxon>
        <taxon>Metazoa</taxon>
        <taxon>Ecdysozoa</taxon>
        <taxon>Nematoda</taxon>
        <taxon>Chromadorea</taxon>
        <taxon>Rhabditida</taxon>
        <taxon>Rhabditina</taxon>
        <taxon>Rhabditomorpha</taxon>
        <taxon>Strongyloidea</taxon>
        <taxon>Strongylidae</taxon>
        <taxon>Strongylus</taxon>
    </lineage>
</organism>
<dbReference type="Proteomes" id="UP000270094">
    <property type="component" value="Unassembled WGS sequence"/>
</dbReference>
<dbReference type="AlphaFoldDB" id="A0A3P7IJ60"/>
<proteinExistence type="predicted"/>
<dbReference type="SUPFAM" id="SSF56801">
    <property type="entry name" value="Acetyl-CoA synthetase-like"/>
    <property type="match status" value="1"/>
</dbReference>
<reference evidence="2 3" key="1">
    <citation type="submission" date="2018-11" db="EMBL/GenBank/DDBJ databases">
        <authorList>
            <consortium name="Pathogen Informatics"/>
        </authorList>
    </citation>
    <scope>NUCLEOTIDE SEQUENCE [LARGE SCALE GENOMIC DNA]</scope>
</reference>
<dbReference type="Gene3D" id="3.40.50.12780">
    <property type="entry name" value="N-terminal domain of ligase-like"/>
    <property type="match status" value="1"/>
</dbReference>
<feature type="domain" description="AMP-dependent synthetase/ligase" evidence="1">
    <location>
        <begin position="1"/>
        <end position="109"/>
    </location>
</feature>
<name>A0A3P7IJ60_STRVU</name>
<evidence type="ECO:0000313" key="2">
    <source>
        <dbReference type="EMBL" id="VDM73060.1"/>
    </source>
</evidence>
<protein>
    <recommendedName>
        <fullName evidence="1">AMP-dependent synthetase/ligase domain-containing protein</fullName>
    </recommendedName>
</protein>
<dbReference type="OrthoDB" id="1700726at2759"/>
<dbReference type="Pfam" id="PF00501">
    <property type="entry name" value="AMP-binding"/>
    <property type="match status" value="1"/>
</dbReference>
<dbReference type="InterPro" id="IPR042099">
    <property type="entry name" value="ANL_N_sf"/>
</dbReference>
<dbReference type="InterPro" id="IPR000873">
    <property type="entry name" value="AMP-dep_synth/lig_dom"/>
</dbReference>